<feature type="transmembrane region" description="Helical" evidence="1">
    <location>
        <begin position="206"/>
        <end position="232"/>
    </location>
</feature>
<sequence length="564" mass="64769">MVVLSGFGLSMSIFHFYCLLKVGWEQESKKQIIEHRRIQVFSVMHSTLAIFTMYIAVELSPVKTWFLRSYVVREFACSLLTLSLAVVQILSFFFLNSYIIKVLIFLNLCQAIQEVQMGIYSFYTSFFVKQLSSIINVESLPYHQILVSMGVMAHLYRLTLCIWTIYLLAPYVFQKALTLRVARTVDPTRLNANTQLDSMERQDNRWLIFLAIASLAIAFGHIFVVFVNIFFGLISEELLTSTGISFVLAMLLFCSISWYRKCRYRMAMITSLYFSLNLIVMSLLFVLNFLHERFFGSIIPPHDNDSYLYVMDLALAAATCWASVLVVRFGFRLILETTVLHAQPHKVSFWVAFLRWIAMFTLCAAAIQFVLFLTIHFNTEHAHLASLTSTIQDWFLLAAQGVLLYWACKHERYQALIALLVFELTTIAVTSLDLLSQQTDLIQMMITLLFKTDQTLNLNSDAKLFHPSQYFVVLWFLSVFALGICLYIADNMVVDELSNSNDVHEITPISNDHSTLLRSDNANNNTIAWSSTISPEVQISFENTVFQPEFNDPIAIHNLPQYND</sequence>
<evidence type="ECO:0000313" key="3">
    <source>
        <dbReference type="WBParaSite" id="ACRNAN_scaffold3401.g21522.t1"/>
    </source>
</evidence>
<protein>
    <submittedName>
        <fullName evidence="3">G-protein coupled receptors family 1 profile domain-containing protein</fullName>
    </submittedName>
</protein>
<keyword evidence="1" id="KW-0472">Membrane</keyword>
<dbReference type="WBParaSite" id="ACRNAN_scaffold3401.g21522.t1">
    <property type="protein sequence ID" value="ACRNAN_scaffold3401.g21522.t1"/>
    <property type="gene ID" value="ACRNAN_scaffold3401.g21522"/>
</dbReference>
<feature type="transmembrane region" description="Helical" evidence="1">
    <location>
        <begin position="470"/>
        <end position="489"/>
    </location>
</feature>
<organism evidence="2 3">
    <name type="scientific">Acrobeloides nanus</name>
    <dbReference type="NCBI Taxonomy" id="290746"/>
    <lineage>
        <taxon>Eukaryota</taxon>
        <taxon>Metazoa</taxon>
        <taxon>Ecdysozoa</taxon>
        <taxon>Nematoda</taxon>
        <taxon>Chromadorea</taxon>
        <taxon>Rhabditida</taxon>
        <taxon>Tylenchina</taxon>
        <taxon>Cephalobomorpha</taxon>
        <taxon>Cephaloboidea</taxon>
        <taxon>Cephalobidae</taxon>
        <taxon>Acrobeloides</taxon>
    </lineage>
</organism>
<feature type="transmembrane region" description="Helical" evidence="1">
    <location>
        <begin position="347"/>
        <end position="371"/>
    </location>
</feature>
<evidence type="ECO:0000313" key="2">
    <source>
        <dbReference type="Proteomes" id="UP000887540"/>
    </source>
</evidence>
<reference evidence="3" key="1">
    <citation type="submission" date="2022-11" db="UniProtKB">
        <authorList>
            <consortium name="WormBaseParasite"/>
        </authorList>
    </citation>
    <scope>IDENTIFICATION</scope>
</reference>
<feature type="transmembrane region" description="Helical" evidence="1">
    <location>
        <begin position="238"/>
        <end position="259"/>
    </location>
</feature>
<name>A0A914DRY0_9BILA</name>
<feature type="transmembrane region" description="Helical" evidence="1">
    <location>
        <begin position="271"/>
        <end position="290"/>
    </location>
</feature>
<feature type="transmembrane region" description="Helical" evidence="1">
    <location>
        <begin position="310"/>
        <end position="335"/>
    </location>
</feature>
<proteinExistence type="predicted"/>
<accession>A0A914DRY0</accession>
<feature type="transmembrane region" description="Helical" evidence="1">
    <location>
        <begin position="415"/>
        <end position="435"/>
    </location>
</feature>
<keyword evidence="1" id="KW-1133">Transmembrane helix</keyword>
<evidence type="ECO:0000256" key="1">
    <source>
        <dbReference type="SAM" id="Phobius"/>
    </source>
</evidence>
<feature type="transmembrane region" description="Helical" evidence="1">
    <location>
        <begin position="155"/>
        <end position="173"/>
    </location>
</feature>
<dbReference type="AlphaFoldDB" id="A0A914DRY0"/>
<feature type="transmembrane region" description="Helical" evidence="1">
    <location>
        <begin position="75"/>
        <end position="95"/>
    </location>
</feature>
<keyword evidence="1" id="KW-0812">Transmembrane</keyword>
<feature type="transmembrane region" description="Helical" evidence="1">
    <location>
        <begin position="36"/>
        <end position="55"/>
    </location>
</feature>
<feature type="transmembrane region" description="Helical" evidence="1">
    <location>
        <begin position="391"/>
        <end position="408"/>
    </location>
</feature>
<dbReference type="Proteomes" id="UP000887540">
    <property type="component" value="Unplaced"/>
</dbReference>
<keyword evidence="2" id="KW-1185">Reference proteome</keyword>